<evidence type="ECO:0000256" key="4">
    <source>
        <dbReference type="ARBA" id="ARBA00022723"/>
    </source>
</evidence>
<dbReference type="CDD" id="cd08966">
    <property type="entry name" value="EcFpg-like_N"/>
    <property type="match status" value="1"/>
</dbReference>
<keyword evidence="12 15" id="KW-0511">Multifunctional enzyme</keyword>
<comment type="caution">
    <text evidence="15">Lacks conserved residue(s) required for the propagation of feature annotation.</text>
</comment>
<comment type="catalytic activity">
    <reaction evidence="1 15">
        <text>Hydrolysis of DNA containing ring-opened 7-methylguanine residues, releasing 2,6-diamino-4-hydroxy-5-(N-methyl)formamidopyrimidine.</text>
        <dbReference type="EC" id="3.2.2.23"/>
    </reaction>
</comment>
<keyword evidence="4 15" id="KW-0479">Metal-binding</keyword>
<dbReference type="SUPFAM" id="SSF57716">
    <property type="entry name" value="Glucocorticoid receptor-like (DNA-binding domain)"/>
    <property type="match status" value="1"/>
</dbReference>
<dbReference type="EC" id="4.2.99.18" evidence="15"/>
<dbReference type="FunFam" id="1.10.8.50:FF:000003">
    <property type="entry name" value="Formamidopyrimidine-DNA glycosylase"/>
    <property type="match status" value="1"/>
</dbReference>
<dbReference type="GO" id="GO:0003690">
    <property type="term" value="F:double-stranded DNA binding"/>
    <property type="evidence" value="ECO:0007669"/>
    <property type="project" value="UniProtKB-ARBA"/>
</dbReference>
<dbReference type="EC" id="3.2.2.23" evidence="15"/>
<keyword evidence="13 15" id="KW-0326">Glycosidase</keyword>
<evidence type="ECO:0000313" key="19">
    <source>
        <dbReference type="Proteomes" id="UP000040453"/>
    </source>
</evidence>
<dbReference type="Pfam" id="PF06831">
    <property type="entry name" value="H2TH"/>
    <property type="match status" value="1"/>
</dbReference>
<protein>
    <recommendedName>
        <fullName evidence="15">Formamidopyrimidine-DNA glycosylase</fullName>
        <shortName evidence="15">Fapy-DNA glycosylase</shortName>
        <ecNumber evidence="15">3.2.2.23</ecNumber>
    </recommendedName>
    <alternativeName>
        <fullName evidence="15">DNA-(apurinic or apyrimidinic site) lyase MutM</fullName>
        <shortName evidence="15">AP lyase MutM</shortName>
        <ecNumber evidence="15">4.2.99.18</ecNumber>
    </alternativeName>
</protein>
<evidence type="ECO:0000256" key="5">
    <source>
        <dbReference type="ARBA" id="ARBA00022763"/>
    </source>
</evidence>
<reference evidence="18 19" key="1">
    <citation type="submission" date="2014-11" db="EMBL/GenBank/DDBJ databases">
        <authorList>
            <person name="Urmite Genomes Urmite Genomes"/>
        </authorList>
    </citation>
    <scope>NUCLEOTIDE SEQUENCE [LARGE SCALE GENOMIC DNA]</scope>
    <source>
        <strain evidence="18 19">Oc5</strain>
    </source>
</reference>
<dbReference type="GO" id="GO:0006284">
    <property type="term" value="P:base-excision repair"/>
    <property type="evidence" value="ECO:0007669"/>
    <property type="project" value="InterPro"/>
</dbReference>
<dbReference type="GO" id="GO:0008270">
    <property type="term" value="F:zinc ion binding"/>
    <property type="evidence" value="ECO:0007669"/>
    <property type="project" value="UniProtKB-UniRule"/>
</dbReference>
<dbReference type="PANTHER" id="PTHR22993">
    <property type="entry name" value="FORMAMIDOPYRIMIDINE-DNA GLYCOSYLASE"/>
    <property type="match status" value="1"/>
</dbReference>
<dbReference type="Proteomes" id="UP000040453">
    <property type="component" value="Unassembled WGS sequence"/>
</dbReference>
<feature type="domain" description="Formamidopyrimidine-DNA glycosylase catalytic" evidence="17">
    <location>
        <begin position="2"/>
        <end position="115"/>
    </location>
</feature>
<dbReference type="OrthoDB" id="9800855at2"/>
<keyword evidence="7 15" id="KW-0378">Hydrolase</keyword>
<keyword evidence="19" id="KW-1185">Reference proteome</keyword>
<evidence type="ECO:0000256" key="12">
    <source>
        <dbReference type="ARBA" id="ARBA00023268"/>
    </source>
</evidence>
<keyword evidence="9 15" id="KW-0238">DNA-binding</keyword>
<feature type="binding site" evidence="15">
    <location>
        <position position="93"/>
    </location>
    <ligand>
        <name>DNA</name>
        <dbReference type="ChEBI" id="CHEBI:16991"/>
    </ligand>
</feature>
<evidence type="ECO:0000256" key="8">
    <source>
        <dbReference type="ARBA" id="ARBA00022833"/>
    </source>
</evidence>
<organism evidence="18 19">
    <name type="scientific">Oceanobacillus oncorhynchi</name>
    <dbReference type="NCBI Taxonomy" id="545501"/>
    <lineage>
        <taxon>Bacteria</taxon>
        <taxon>Bacillati</taxon>
        <taxon>Bacillota</taxon>
        <taxon>Bacilli</taxon>
        <taxon>Bacillales</taxon>
        <taxon>Bacillaceae</taxon>
        <taxon>Oceanobacillus</taxon>
    </lineage>
</organism>
<dbReference type="InterPro" id="IPR015887">
    <property type="entry name" value="DNA_glyclase_Znf_dom_DNA_BS"/>
</dbReference>
<gene>
    <name evidence="15 18" type="primary">mutM</name>
    <name evidence="15" type="synonym">fpg</name>
    <name evidence="18" type="ORF">BN997_03912</name>
</gene>
<accession>A0A0A1MYY2</accession>
<keyword evidence="6 15" id="KW-0863">Zinc-finger</keyword>
<comment type="similarity">
    <text evidence="2 15">Belongs to the FPG family.</text>
</comment>
<dbReference type="SUPFAM" id="SSF46946">
    <property type="entry name" value="S13-like H2TH domain"/>
    <property type="match status" value="1"/>
</dbReference>
<keyword evidence="10 15" id="KW-0234">DNA repair</keyword>
<evidence type="ECO:0000256" key="1">
    <source>
        <dbReference type="ARBA" id="ARBA00001668"/>
    </source>
</evidence>
<dbReference type="PROSITE" id="PS51068">
    <property type="entry name" value="FPG_CAT"/>
    <property type="match status" value="1"/>
</dbReference>
<dbReference type="NCBIfam" id="NF002211">
    <property type="entry name" value="PRK01103.1"/>
    <property type="match status" value="1"/>
</dbReference>
<dbReference type="InterPro" id="IPR035937">
    <property type="entry name" value="FPG_N"/>
</dbReference>
<dbReference type="RefSeq" id="WP_042534514.1">
    <property type="nucleotide sequence ID" value="NZ_CAXOIH010000001.1"/>
</dbReference>
<dbReference type="FunFam" id="3.20.190.10:FF:000001">
    <property type="entry name" value="Formamidopyrimidine-DNA glycosylase"/>
    <property type="match status" value="1"/>
</dbReference>
<evidence type="ECO:0000256" key="10">
    <source>
        <dbReference type="ARBA" id="ARBA00023204"/>
    </source>
</evidence>
<dbReference type="STRING" id="545501.BN997_03912"/>
<dbReference type="GO" id="GO:0003684">
    <property type="term" value="F:damaged DNA binding"/>
    <property type="evidence" value="ECO:0007669"/>
    <property type="project" value="InterPro"/>
</dbReference>
<dbReference type="InterPro" id="IPR010663">
    <property type="entry name" value="Znf_FPG/IleRS"/>
</dbReference>
<dbReference type="AlphaFoldDB" id="A0A0A1MYY2"/>
<dbReference type="InterPro" id="IPR000214">
    <property type="entry name" value="Znf_DNA_glyclase/AP_lyase"/>
</dbReference>
<evidence type="ECO:0000256" key="7">
    <source>
        <dbReference type="ARBA" id="ARBA00022801"/>
    </source>
</evidence>
<feature type="active site" description="Proton donor; for delta-elimination activity" evidence="15">
    <location>
        <position position="264"/>
    </location>
</feature>
<name>A0A0A1MYY2_9BACI</name>
<feature type="active site" description="Schiff-base intermediate with DNA" evidence="15">
    <location>
        <position position="2"/>
    </location>
</feature>
<dbReference type="InterPro" id="IPR010979">
    <property type="entry name" value="Ribosomal_uS13-like_H2TH"/>
</dbReference>
<evidence type="ECO:0000259" key="16">
    <source>
        <dbReference type="PROSITE" id="PS51066"/>
    </source>
</evidence>
<dbReference type="Pfam" id="PF01149">
    <property type="entry name" value="Fapy_DNA_glyco"/>
    <property type="match status" value="1"/>
</dbReference>
<evidence type="ECO:0000256" key="2">
    <source>
        <dbReference type="ARBA" id="ARBA00009409"/>
    </source>
</evidence>
<feature type="active site" description="Proton donor; for beta-elimination activity" evidence="15">
    <location>
        <position position="60"/>
    </location>
</feature>
<dbReference type="InterPro" id="IPR015886">
    <property type="entry name" value="H2TH_FPG"/>
</dbReference>
<dbReference type="EMBL" id="CDGG01000001">
    <property type="protein sequence ID" value="CEI83981.1"/>
    <property type="molecule type" value="Genomic_DNA"/>
</dbReference>
<evidence type="ECO:0000313" key="18">
    <source>
        <dbReference type="EMBL" id="CEI83981.1"/>
    </source>
</evidence>
<dbReference type="Gene3D" id="1.10.8.50">
    <property type="match status" value="1"/>
</dbReference>
<dbReference type="GO" id="GO:0140078">
    <property type="term" value="F:class I DNA-(apurinic or apyrimidinic site) endonuclease activity"/>
    <property type="evidence" value="ECO:0007669"/>
    <property type="project" value="UniProtKB-EC"/>
</dbReference>
<dbReference type="SMART" id="SM01232">
    <property type="entry name" value="H2TH"/>
    <property type="match status" value="1"/>
</dbReference>
<comment type="function">
    <text evidence="15">Involved in base excision repair of DNA damaged by oxidation or by mutagenic agents. Acts as DNA glycosylase that recognizes and removes damaged bases. Has a preference for oxidized purines, such as 7,8-dihydro-8-oxoguanine (8-oxoG). Has AP (apurinic/apyrimidinic) lyase activity and introduces nicks in the DNA strand. Cleaves the DNA backbone by beta-delta elimination to generate a single-strand break at the site of the removed base with both 3'- and 5'-phosphates.</text>
</comment>
<dbReference type="GO" id="GO:0034039">
    <property type="term" value="F:8-oxo-7,8-dihydroguanine DNA N-glycosylase activity"/>
    <property type="evidence" value="ECO:0007669"/>
    <property type="project" value="TreeGrafter"/>
</dbReference>
<dbReference type="Gene3D" id="3.20.190.10">
    <property type="entry name" value="MutM-like, N-terminal"/>
    <property type="match status" value="1"/>
</dbReference>
<evidence type="ECO:0000256" key="6">
    <source>
        <dbReference type="ARBA" id="ARBA00022771"/>
    </source>
</evidence>
<evidence type="ECO:0000256" key="15">
    <source>
        <dbReference type="HAMAP-Rule" id="MF_00103"/>
    </source>
</evidence>
<dbReference type="PROSITE" id="PS51066">
    <property type="entry name" value="ZF_FPG_2"/>
    <property type="match status" value="1"/>
</dbReference>
<comment type="cofactor">
    <cofactor evidence="15">
        <name>Zn(2+)</name>
        <dbReference type="ChEBI" id="CHEBI:29105"/>
    </cofactor>
    <text evidence="15">Binds 1 zinc ion per subunit.</text>
</comment>
<dbReference type="NCBIfam" id="TIGR00577">
    <property type="entry name" value="fpg"/>
    <property type="match status" value="1"/>
</dbReference>
<dbReference type="HAMAP" id="MF_00103">
    <property type="entry name" value="Fapy_DNA_glycosyl"/>
    <property type="match status" value="1"/>
</dbReference>
<evidence type="ECO:0000256" key="3">
    <source>
        <dbReference type="ARBA" id="ARBA00011245"/>
    </source>
</evidence>
<comment type="catalytic activity">
    <reaction evidence="14 15">
        <text>2'-deoxyribonucleotide-(2'-deoxyribose 5'-phosphate)-2'-deoxyribonucleotide-DNA = a 3'-end 2'-deoxyribonucleotide-(2,3-dehydro-2,3-deoxyribose 5'-phosphate)-DNA + a 5'-end 5'-phospho-2'-deoxyribonucleoside-DNA + H(+)</text>
        <dbReference type="Rhea" id="RHEA:66592"/>
        <dbReference type="Rhea" id="RHEA-COMP:13180"/>
        <dbReference type="Rhea" id="RHEA-COMP:16897"/>
        <dbReference type="Rhea" id="RHEA-COMP:17067"/>
        <dbReference type="ChEBI" id="CHEBI:15378"/>
        <dbReference type="ChEBI" id="CHEBI:136412"/>
        <dbReference type="ChEBI" id="CHEBI:157695"/>
        <dbReference type="ChEBI" id="CHEBI:167181"/>
        <dbReference type="EC" id="4.2.99.18"/>
    </reaction>
</comment>
<proteinExistence type="inferred from homology"/>
<dbReference type="PROSITE" id="PS01242">
    <property type="entry name" value="ZF_FPG_1"/>
    <property type="match status" value="1"/>
</dbReference>
<feature type="domain" description="FPG-type" evidence="16">
    <location>
        <begin position="240"/>
        <end position="274"/>
    </location>
</feature>
<dbReference type="Pfam" id="PF06827">
    <property type="entry name" value="zf-FPG_IleRS"/>
    <property type="match status" value="1"/>
</dbReference>
<dbReference type="InterPro" id="IPR012319">
    <property type="entry name" value="FPG_cat"/>
</dbReference>
<dbReference type="SUPFAM" id="SSF81624">
    <property type="entry name" value="N-terminal domain of MutM-like DNA repair proteins"/>
    <property type="match status" value="1"/>
</dbReference>
<keyword evidence="8 15" id="KW-0862">Zinc</keyword>
<comment type="subunit">
    <text evidence="3 15">Monomer.</text>
</comment>
<evidence type="ECO:0000256" key="14">
    <source>
        <dbReference type="ARBA" id="ARBA00044632"/>
    </source>
</evidence>
<dbReference type="SMART" id="SM00898">
    <property type="entry name" value="Fapy_DNA_glyco"/>
    <property type="match status" value="1"/>
</dbReference>
<evidence type="ECO:0000256" key="9">
    <source>
        <dbReference type="ARBA" id="ARBA00023125"/>
    </source>
</evidence>
<dbReference type="InterPro" id="IPR020629">
    <property type="entry name" value="FPG_Glyclase"/>
</dbReference>
<evidence type="ECO:0000256" key="11">
    <source>
        <dbReference type="ARBA" id="ARBA00023239"/>
    </source>
</evidence>
<sequence length="281" mass="31989">MPELPEVETIKETLKLLVQGKTIEKADVLWANIIKQPDDAEIFKHLLEGQTFQQIKRKGKFLLFYLDEYVLVSHLRMEGKYRLHQPGEEIEKHTHVVFHLKNGETLRYNDVRKFGTMHLLAKGSEFTQAPLAALGPEPFEEAFTTDYFYEKLKKSSRFIKTALLDQNLVTGLGNIYVDETLFRSGIHPLTKCNELTKKEASVIRSAAIETLQEAVKAGGTTIRSYVDSQGNMGMFQQVLYVYGQDKKPCKTCGEEIIKMKVGGRGTHLCLHCQPQKKVNVL</sequence>
<keyword evidence="5 15" id="KW-0227">DNA damage</keyword>
<feature type="active site" description="Proton donor" evidence="15">
    <location>
        <position position="3"/>
    </location>
</feature>
<dbReference type="PANTHER" id="PTHR22993:SF9">
    <property type="entry name" value="FORMAMIDOPYRIMIDINE-DNA GLYCOSYLASE"/>
    <property type="match status" value="1"/>
</dbReference>
<feature type="binding site" evidence="15">
    <location>
        <position position="112"/>
    </location>
    <ligand>
        <name>DNA</name>
        <dbReference type="ChEBI" id="CHEBI:16991"/>
    </ligand>
</feature>
<evidence type="ECO:0000259" key="17">
    <source>
        <dbReference type="PROSITE" id="PS51068"/>
    </source>
</evidence>
<evidence type="ECO:0000256" key="13">
    <source>
        <dbReference type="ARBA" id="ARBA00023295"/>
    </source>
</evidence>
<keyword evidence="11 15" id="KW-0456">Lyase</keyword>